<proteinExistence type="inferred from homology"/>
<keyword evidence="7" id="KW-0560">Oxidoreductase</keyword>
<keyword evidence="6 9" id="KW-0479">Metal-binding</keyword>
<accession>A0AAN9K027</accession>
<feature type="binding site" evidence="9">
    <location>
        <position position="45"/>
    </location>
    <ligand>
        <name>Ca(2+)</name>
        <dbReference type="ChEBI" id="CHEBI:29108"/>
        <label>1</label>
    </ligand>
</feature>
<dbReference type="Gene3D" id="1.10.420.10">
    <property type="entry name" value="Peroxidase, domain 2"/>
    <property type="match status" value="1"/>
</dbReference>
<gene>
    <name evidence="12" type="ORF">VNO77_41909</name>
</gene>
<dbReference type="EC" id="1.11.1.7" evidence="3"/>
<keyword evidence="9" id="KW-0106">Calcium</keyword>
<dbReference type="GO" id="GO:0006979">
    <property type="term" value="P:response to oxidative stress"/>
    <property type="evidence" value="ECO:0007669"/>
    <property type="project" value="InterPro"/>
</dbReference>
<dbReference type="Gene3D" id="1.10.520.10">
    <property type="match status" value="1"/>
</dbReference>
<keyword evidence="4" id="KW-0575">Peroxidase</keyword>
<dbReference type="Pfam" id="PF00141">
    <property type="entry name" value="peroxidase"/>
    <property type="match status" value="1"/>
</dbReference>
<evidence type="ECO:0000256" key="9">
    <source>
        <dbReference type="PIRSR" id="PIRSR600823-3"/>
    </source>
</evidence>
<dbReference type="Proteomes" id="UP001367508">
    <property type="component" value="Unassembled WGS sequence"/>
</dbReference>
<dbReference type="EMBL" id="JAYMYQ010000010">
    <property type="protein sequence ID" value="KAK7308307.1"/>
    <property type="molecule type" value="Genomic_DNA"/>
</dbReference>
<evidence type="ECO:0000256" key="10">
    <source>
        <dbReference type="RuleBase" id="RU004241"/>
    </source>
</evidence>
<evidence type="ECO:0000313" key="13">
    <source>
        <dbReference type="Proteomes" id="UP001367508"/>
    </source>
</evidence>
<reference evidence="12 13" key="1">
    <citation type="submission" date="2024-01" db="EMBL/GenBank/DDBJ databases">
        <title>The genomes of 5 underutilized Papilionoideae crops provide insights into root nodulation and disease resistanc.</title>
        <authorList>
            <person name="Jiang F."/>
        </authorList>
    </citation>
    <scope>NUCLEOTIDE SEQUENCE [LARGE SCALE GENOMIC DNA]</scope>
    <source>
        <strain evidence="12">LVBAO_FW01</strain>
        <tissue evidence="12">Leaves</tissue>
    </source>
</reference>
<comment type="cofactor">
    <cofactor evidence="9">
        <name>Ca(2+)</name>
        <dbReference type="ChEBI" id="CHEBI:29108"/>
    </cofactor>
    <text evidence="9">Binds 2 calcium ions per subunit.</text>
</comment>
<dbReference type="SUPFAM" id="SSF48113">
    <property type="entry name" value="Heme-dependent peroxidases"/>
    <property type="match status" value="1"/>
</dbReference>
<dbReference type="GO" id="GO:0046872">
    <property type="term" value="F:metal ion binding"/>
    <property type="evidence" value="ECO:0007669"/>
    <property type="project" value="UniProtKB-KW"/>
</dbReference>
<keyword evidence="5" id="KW-0349">Heme</keyword>
<keyword evidence="8" id="KW-0408">Iron</keyword>
<dbReference type="GO" id="GO:0020037">
    <property type="term" value="F:heme binding"/>
    <property type="evidence" value="ECO:0007669"/>
    <property type="project" value="InterPro"/>
</dbReference>
<evidence type="ECO:0000256" key="6">
    <source>
        <dbReference type="ARBA" id="ARBA00022723"/>
    </source>
</evidence>
<feature type="binding site" evidence="9">
    <location>
        <position position="30"/>
    </location>
    <ligand>
        <name>Ca(2+)</name>
        <dbReference type="ChEBI" id="CHEBI:29108"/>
        <label>1</label>
    </ligand>
</feature>
<evidence type="ECO:0000259" key="11">
    <source>
        <dbReference type="PROSITE" id="PS50873"/>
    </source>
</evidence>
<evidence type="ECO:0000256" key="2">
    <source>
        <dbReference type="ARBA" id="ARBA00001970"/>
    </source>
</evidence>
<evidence type="ECO:0000256" key="1">
    <source>
        <dbReference type="ARBA" id="ARBA00000189"/>
    </source>
</evidence>
<dbReference type="InterPro" id="IPR010255">
    <property type="entry name" value="Haem_peroxidase_sf"/>
</dbReference>
<feature type="binding site" evidence="9">
    <location>
        <position position="28"/>
    </location>
    <ligand>
        <name>Ca(2+)</name>
        <dbReference type="ChEBI" id="CHEBI:29108"/>
        <label>1</label>
    </ligand>
</feature>
<comment type="catalytic activity">
    <reaction evidence="1">
        <text>2 a phenolic donor + H2O2 = 2 a phenolic radical donor + 2 H2O</text>
        <dbReference type="Rhea" id="RHEA:56136"/>
        <dbReference type="ChEBI" id="CHEBI:15377"/>
        <dbReference type="ChEBI" id="CHEBI:16240"/>
        <dbReference type="ChEBI" id="CHEBI:139520"/>
        <dbReference type="ChEBI" id="CHEBI:139521"/>
        <dbReference type="EC" id="1.11.1.7"/>
    </reaction>
</comment>
<dbReference type="PROSITE" id="PS50873">
    <property type="entry name" value="PEROXIDASE_4"/>
    <property type="match status" value="1"/>
</dbReference>
<dbReference type="InterPro" id="IPR002016">
    <property type="entry name" value="Haem_peroxidase"/>
</dbReference>
<dbReference type="GO" id="GO:0140825">
    <property type="term" value="F:lactoperoxidase activity"/>
    <property type="evidence" value="ECO:0007669"/>
    <property type="project" value="UniProtKB-EC"/>
</dbReference>
<dbReference type="PRINTS" id="PR00461">
    <property type="entry name" value="PLPEROXIDASE"/>
</dbReference>
<comment type="caution">
    <text evidence="12">The sequence shown here is derived from an EMBL/GenBank/DDBJ whole genome shotgun (WGS) entry which is preliminary data.</text>
</comment>
<evidence type="ECO:0000256" key="8">
    <source>
        <dbReference type="ARBA" id="ARBA00023004"/>
    </source>
</evidence>
<sequence length="134" mass="14604">MFGSMSSQLFTASSQSSKSYIAMLYIQGRDDFVLLAYTPGNPIAERNSPMNNPSLRGFEVIEDAKTQLESVCPQTVSCAEILVFPARDSVLKVGSINYNVPSGRRHGRISIGDEVPQNLLAPTFNVDELVGNFA</sequence>
<comment type="similarity">
    <text evidence="10">Belongs to the peroxidase family.</text>
</comment>
<evidence type="ECO:0000256" key="4">
    <source>
        <dbReference type="ARBA" id="ARBA00022559"/>
    </source>
</evidence>
<dbReference type="PANTHER" id="PTHR31235">
    <property type="entry name" value="PEROXIDASE 25-RELATED"/>
    <property type="match status" value="1"/>
</dbReference>
<evidence type="ECO:0000256" key="7">
    <source>
        <dbReference type="ARBA" id="ARBA00023002"/>
    </source>
</evidence>
<keyword evidence="13" id="KW-1185">Reference proteome</keyword>
<evidence type="ECO:0000256" key="5">
    <source>
        <dbReference type="ARBA" id="ARBA00022617"/>
    </source>
</evidence>
<evidence type="ECO:0000313" key="12">
    <source>
        <dbReference type="EMBL" id="KAK7308307.1"/>
    </source>
</evidence>
<comment type="cofactor">
    <cofactor evidence="2">
        <name>heme b</name>
        <dbReference type="ChEBI" id="CHEBI:60344"/>
    </cofactor>
</comment>
<evidence type="ECO:0000256" key="3">
    <source>
        <dbReference type="ARBA" id="ARBA00012313"/>
    </source>
</evidence>
<feature type="domain" description="Plant heme peroxidase family profile" evidence="11">
    <location>
        <begin position="25"/>
        <end position="134"/>
    </location>
</feature>
<dbReference type="InterPro" id="IPR000823">
    <property type="entry name" value="Peroxidase_pln"/>
</dbReference>
<dbReference type="AlphaFoldDB" id="A0AAN9K027"/>
<organism evidence="12 13">
    <name type="scientific">Canavalia gladiata</name>
    <name type="common">Sword bean</name>
    <name type="synonym">Dolichos gladiatus</name>
    <dbReference type="NCBI Taxonomy" id="3824"/>
    <lineage>
        <taxon>Eukaryota</taxon>
        <taxon>Viridiplantae</taxon>
        <taxon>Streptophyta</taxon>
        <taxon>Embryophyta</taxon>
        <taxon>Tracheophyta</taxon>
        <taxon>Spermatophyta</taxon>
        <taxon>Magnoliopsida</taxon>
        <taxon>eudicotyledons</taxon>
        <taxon>Gunneridae</taxon>
        <taxon>Pentapetalae</taxon>
        <taxon>rosids</taxon>
        <taxon>fabids</taxon>
        <taxon>Fabales</taxon>
        <taxon>Fabaceae</taxon>
        <taxon>Papilionoideae</taxon>
        <taxon>50 kb inversion clade</taxon>
        <taxon>NPAAA clade</taxon>
        <taxon>indigoferoid/millettioid clade</taxon>
        <taxon>Phaseoleae</taxon>
        <taxon>Canavalia</taxon>
    </lineage>
</organism>
<name>A0AAN9K027_CANGL</name>
<protein>
    <recommendedName>
        <fullName evidence="3">peroxidase</fullName>
        <ecNumber evidence="3">1.11.1.7</ecNumber>
    </recommendedName>
</protein>